<comment type="caution">
    <text evidence="2">The sequence shown here is derived from an EMBL/GenBank/DDBJ whole genome shotgun (WGS) entry which is preliminary data.</text>
</comment>
<protein>
    <recommendedName>
        <fullName evidence="1">MIT domain-containing protein</fullName>
    </recommendedName>
</protein>
<name>A0AAV7XPE4_9NEOP</name>
<dbReference type="Gene3D" id="3.30.870.30">
    <property type="entry name" value="MITD, C-terminal phospholipase D-like domain"/>
    <property type="match status" value="1"/>
</dbReference>
<evidence type="ECO:0000313" key="2">
    <source>
        <dbReference type="EMBL" id="KAJ1525629.1"/>
    </source>
</evidence>
<dbReference type="PANTHER" id="PTHR21222">
    <property type="entry name" value="MIT DOMAIN-CONTAINING PROTEIN 1"/>
    <property type="match status" value="1"/>
</dbReference>
<dbReference type="Pfam" id="PF04212">
    <property type="entry name" value="MIT"/>
    <property type="match status" value="1"/>
</dbReference>
<feature type="domain" description="MIT" evidence="1">
    <location>
        <begin position="14"/>
        <end position="88"/>
    </location>
</feature>
<dbReference type="Proteomes" id="UP001075354">
    <property type="component" value="Chromosome 7"/>
</dbReference>
<dbReference type="InterPro" id="IPR036181">
    <property type="entry name" value="MIT_dom_sf"/>
</dbReference>
<dbReference type="AlphaFoldDB" id="A0AAV7XPE4"/>
<reference evidence="2" key="1">
    <citation type="submission" date="2022-12" db="EMBL/GenBank/DDBJ databases">
        <title>Chromosome-level genome assembly of the bean flower thrips Megalurothrips usitatus.</title>
        <authorList>
            <person name="Ma L."/>
            <person name="Liu Q."/>
            <person name="Li H."/>
            <person name="Cai W."/>
        </authorList>
    </citation>
    <scope>NUCLEOTIDE SEQUENCE</scope>
    <source>
        <strain evidence="2">Cailab_2022a</strain>
    </source>
</reference>
<dbReference type="InterPro" id="IPR032341">
    <property type="entry name" value="MITD1_C"/>
</dbReference>
<dbReference type="SUPFAM" id="SSF116846">
    <property type="entry name" value="MIT domain"/>
    <property type="match status" value="1"/>
</dbReference>
<sequence length="257" mass="29269">MSSSRDGVGLGIVVGPAVTSILQRAVELDKNQRYTESLVCYEQGLRVLMEVVKNSSDSTKKMQLRQKMEEYMTRAEMIKKLIEDKKALGEYREQVVIQADSIGHSYHSVFGRFLDSEVTSIEVEDPYIRSFHQCQNFLKFCELSVTNCPNLKAISLVTNTGHSPQEAQDTNSWLNSMKTSLQSHGVTLSVEIRPTLHDRTIRLSSGWIIKIGRGLDYFKSPENKMALGFFNMDFRKCHETTVDIFHKGNVKHKTKVK</sequence>
<dbReference type="EMBL" id="JAPTSV010000007">
    <property type="protein sequence ID" value="KAJ1525629.1"/>
    <property type="molecule type" value="Genomic_DNA"/>
</dbReference>
<dbReference type="PANTHER" id="PTHR21222:SF1">
    <property type="entry name" value="MIT DOMAIN-CONTAINING PROTEIN 1"/>
    <property type="match status" value="1"/>
</dbReference>
<dbReference type="InterPro" id="IPR007330">
    <property type="entry name" value="MIT_dom"/>
</dbReference>
<dbReference type="InterPro" id="IPR052817">
    <property type="entry name" value="MIT_domain_contain_protein1"/>
</dbReference>
<dbReference type="SMART" id="SM00745">
    <property type="entry name" value="MIT"/>
    <property type="match status" value="1"/>
</dbReference>
<organism evidence="2 3">
    <name type="scientific">Megalurothrips usitatus</name>
    <name type="common">bean blossom thrips</name>
    <dbReference type="NCBI Taxonomy" id="439358"/>
    <lineage>
        <taxon>Eukaryota</taxon>
        <taxon>Metazoa</taxon>
        <taxon>Ecdysozoa</taxon>
        <taxon>Arthropoda</taxon>
        <taxon>Hexapoda</taxon>
        <taxon>Insecta</taxon>
        <taxon>Pterygota</taxon>
        <taxon>Neoptera</taxon>
        <taxon>Paraneoptera</taxon>
        <taxon>Thysanoptera</taxon>
        <taxon>Terebrantia</taxon>
        <taxon>Thripoidea</taxon>
        <taxon>Thripidae</taxon>
        <taxon>Megalurothrips</taxon>
    </lineage>
</organism>
<proteinExistence type="predicted"/>
<evidence type="ECO:0000313" key="3">
    <source>
        <dbReference type="Proteomes" id="UP001075354"/>
    </source>
</evidence>
<keyword evidence="3" id="KW-1185">Reference proteome</keyword>
<dbReference type="Gene3D" id="1.20.58.80">
    <property type="entry name" value="Phosphotransferase system, lactose/cellobiose-type IIA subunit"/>
    <property type="match status" value="1"/>
</dbReference>
<dbReference type="InterPro" id="IPR038113">
    <property type="entry name" value="MITD1_C_sf"/>
</dbReference>
<gene>
    <name evidence="2" type="ORF">ONE63_008847</name>
</gene>
<accession>A0AAV7XPE4</accession>
<evidence type="ECO:0000259" key="1">
    <source>
        <dbReference type="SMART" id="SM00745"/>
    </source>
</evidence>
<dbReference type="Pfam" id="PF16565">
    <property type="entry name" value="MIT_C"/>
    <property type="match status" value="1"/>
</dbReference>